<sequence>MSSDIALGSIVTVPQGRGVVRFVGPTSFQAVGTWYGIELDEPNGKNDGSVQGVQYFPCRPGHGVFVRLALIKGIHGTEMRNAPGSSSTARATTGAPRPGHQRTSSTSGTLRVGSARSTQQNTPSLSGSSTRSSSPAKPTSQTSSSALGRSTSVRPPPPPSPVKRASLSGLQVPPTPAAQPRKSLVFRQVSNSSNLGEPVPPTPSQGRGIVSPTAAPTSKRPSSPLAQPPETSSISAQISVLLNNEEIASPPPSHREADLQELQELRAKIRVLEARRADDARHVRELETRLTDAESFVALRPKLQAKLNSQQTELISARRELADAKQIAELAENRIADAHEQLEMSMLDKEVAEEKAELIEAELEDLKEKVAVLEIENSALKGEGEGGADAPARDSMAYMQLEKQNERLKEALIRLRDVSQETEQEQRRRIADMEKDVAALDELQAQYEETLIKLTNSESEIDSLKEQVDDALGAEDLLVQLTERNLELGEKIEEMRITIEDLEALVELNDELEENHMETEKQLHDDIEAKDMQLHESSRKIAALEEACQDYESTISKFRELVLQLQGDLEQLRAQTQSAQSDSATAASQTAAIMSLNLRLQSTASKNQARNVEFEIMSQEAREAREFLGIVQPYLPQMYVETDMDATNCYLFFQRLSCKADLINNIVAQAQNLPDALNGSVTEALVGVCEMRSRISGLSTLCKRFAAVLRRSDVETFLNMGRIYPEIAPLEKRIDMHIELLRRDEFREMECVSDVMKIHAQFEHLADTYLQGFEHDLAERELGYVLALDHDFDMCAASMGLTKTSISDITEDPDSIMDMGGYDVNQALFEPLQKVLNQCRSGKSLSKKLIKRLETLLKDSAAVKVHLLPQMKALTDNVAELVNFGISLAQSVMPHLSDVRAAKSPFQLTTVLGIVKQTAASTVAKEIKPGASVWDAISDYINQLMDEGNKLLPLTLEKENVQKITGTAPWITRVNDIKSALAVNVEAERKAQKAQEEIQSLARDVKTKEQAIQESSVKIEFMERKMEAAKKQADALTDLETELAKIRKNEKAYQDAIDQLQSDLDDSRKENDSLKTQVAGQERQVDGPQTVDHQDPVVVEGNYETSYLLEQLEALRGTIRYLRNENNFLKGQDLLREIELLAPIPDPALRVQTPPLVPSGNSDTEESDLEDPTAPVSLRSLATQTKLLYRDVIRFSSSPKVIDLSELNAKRVEAKTNKVWLPRKKAPAQQLLQRKLEGERLTKRVHGLVERANLLAAI</sequence>
<dbReference type="Gene3D" id="2.30.30.190">
    <property type="entry name" value="CAP Gly-rich-like domain"/>
    <property type="match status" value="1"/>
</dbReference>
<keyword evidence="4" id="KW-0493">Microtubule</keyword>
<evidence type="ECO:0000256" key="2">
    <source>
        <dbReference type="ARBA" id="ARBA00011010"/>
    </source>
</evidence>
<dbReference type="Pfam" id="PF12455">
    <property type="entry name" value="Dynactin"/>
    <property type="match status" value="1"/>
</dbReference>
<evidence type="ECO:0000256" key="7">
    <source>
        <dbReference type="ARBA" id="ARBA00023212"/>
    </source>
</evidence>
<dbReference type="InterPro" id="IPR000938">
    <property type="entry name" value="CAP-Gly_domain"/>
</dbReference>
<dbReference type="GO" id="GO:0035371">
    <property type="term" value="C:microtubule plus-end"/>
    <property type="evidence" value="ECO:0007669"/>
    <property type="project" value="TreeGrafter"/>
</dbReference>
<feature type="coiled-coil region" evidence="8">
    <location>
        <begin position="307"/>
        <end position="582"/>
    </location>
</feature>
<dbReference type="InterPro" id="IPR022157">
    <property type="entry name" value="Dynactin"/>
</dbReference>
<dbReference type="STRING" id="230819.A0A5C3KWL8"/>
<evidence type="ECO:0000256" key="5">
    <source>
        <dbReference type="ARBA" id="ARBA00023017"/>
    </source>
</evidence>
<proteinExistence type="inferred from homology"/>
<evidence type="ECO:0000256" key="9">
    <source>
        <dbReference type="SAM" id="MobiDB-lite"/>
    </source>
</evidence>
<keyword evidence="12" id="KW-1185">Reference proteome</keyword>
<dbReference type="Gene3D" id="1.10.287.1490">
    <property type="match status" value="1"/>
</dbReference>
<dbReference type="PROSITE" id="PS50245">
    <property type="entry name" value="CAP_GLY_2"/>
    <property type="match status" value="1"/>
</dbReference>
<feature type="compositionally biased region" description="Low complexity" evidence="9">
    <location>
        <begin position="122"/>
        <end position="140"/>
    </location>
</feature>
<evidence type="ECO:0000256" key="1">
    <source>
        <dbReference type="ARBA" id="ARBA00004245"/>
    </source>
</evidence>
<dbReference type="Proteomes" id="UP000307440">
    <property type="component" value="Unassembled WGS sequence"/>
</dbReference>
<evidence type="ECO:0000256" key="4">
    <source>
        <dbReference type="ARBA" id="ARBA00022701"/>
    </source>
</evidence>
<evidence type="ECO:0000256" key="6">
    <source>
        <dbReference type="ARBA" id="ARBA00023054"/>
    </source>
</evidence>
<dbReference type="GO" id="GO:0005634">
    <property type="term" value="C:nucleus"/>
    <property type="evidence" value="ECO:0007669"/>
    <property type="project" value="TreeGrafter"/>
</dbReference>
<dbReference type="OrthoDB" id="2130750at2759"/>
<feature type="compositionally biased region" description="Polar residues" evidence="9">
    <location>
        <begin position="141"/>
        <end position="153"/>
    </location>
</feature>
<dbReference type="AlphaFoldDB" id="A0A5C3KWL8"/>
<comment type="similarity">
    <text evidence="2">Belongs to the dynactin 150 kDa subunit family.</text>
</comment>
<feature type="region of interest" description="Disordered" evidence="9">
    <location>
        <begin position="78"/>
        <end position="234"/>
    </location>
</feature>
<gene>
    <name evidence="11" type="ORF">FA15DRAFT_669703</name>
</gene>
<dbReference type="GO" id="GO:0031122">
    <property type="term" value="P:cytoplasmic microtubule organization"/>
    <property type="evidence" value="ECO:0007669"/>
    <property type="project" value="TreeGrafter"/>
</dbReference>
<evidence type="ECO:0000256" key="3">
    <source>
        <dbReference type="ARBA" id="ARBA00022490"/>
    </source>
</evidence>
<dbReference type="Pfam" id="PF01302">
    <property type="entry name" value="CAP_GLY"/>
    <property type="match status" value="1"/>
</dbReference>
<feature type="domain" description="CAP-Gly" evidence="10">
    <location>
        <begin position="32"/>
        <end position="67"/>
    </location>
</feature>
<keyword evidence="3" id="KW-0963">Cytoplasm</keyword>
<keyword evidence="7" id="KW-0206">Cytoskeleton</keyword>
<feature type="region of interest" description="Disordered" evidence="9">
    <location>
        <begin position="1151"/>
        <end position="1173"/>
    </location>
</feature>
<keyword evidence="5" id="KW-0243">Dynein</keyword>
<feature type="region of interest" description="Disordered" evidence="9">
    <location>
        <begin position="1062"/>
        <end position="1093"/>
    </location>
</feature>
<name>A0A5C3KWL8_COPMA</name>
<dbReference type="SUPFAM" id="SSF74924">
    <property type="entry name" value="Cap-Gly domain"/>
    <property type="match status" value="1"/>
</dbReference>
<protein>
    <submittedName>
        <fullName evidence="11">Dynactin</fullName>
    </submittedName>
</protein>
<dbReference type="InterPro" id="IPR036859">
    <property type="entry name" value="CAP-Gly_dom_sf"/>
</dbReference>
<comment type="subcellular location">
    <subcellularLocation>
        <location evidence="1">Cytoplasm</location>
        <location evidence="1">Cytoskeleton</location>
    </subcellularLocation>
</comment>
<accession>A0A5C3KWL8</accession>
<organism evidence="11 12">
    <name type="scientific">Coprinopsis marcescibilis</name>
    <name type="common">Agaric fungus</name>
    <name type="synonym">Psathyrella marcescibilis</name>
    <dbReference type="NCBI Taxonomy" id="230819"/>
    <lineage>
        <taxon>Eukaryota</taxon>
        <taxon>Fungi</taxon>
        <taxon>Dikarya</taxon>
        <taxon>Basidiomycota</taxon>
        <taxon>Agaricomycotina</taxon>
        <taxon>Agaricomycetes</taxon>
        <taxon>Agaricomycetidae</taxon>
        <taxon>Agaricales</taxon>
        <taxon>Agaricineae</taxon>
        <taxon>Psathyrellaceae</taxon>
        <taxon>Coprinopsis</taxon>
    </lineage>
</organism>
<evidence type="ECO:0000313" key="12">
    <source>
        <dbReference type="Proteomes" id="UP000307440"/>
    </source>
</evidence>
<dbReference type="SMART" id="SM01052">
    <property type="entry name" value="CAP_GLY"/>
    <property type="match status" value="1"/>
</dbReference>
<evidence type="ECO:0000313" key="11">
    <source>
        <dbReference type="EMBL" id="TFK24263.1"/>
    </source>
</evidence>
<dbReference type="GO" id="GO:0051010">
    <property type="term" value="F:microtubule plus-end binding"/>
    <property type="evidence" value="ECO:0007669"/>
    <property type="project" value="TreeGrafter"/>
</dbReference>
<dbReference type="PANTHER" id="PTHR18916:SF85">
    <property type="entry name" value="TUBULIN-FOLDING COFACTOR B"/>
    <property type="match status" value="1"/>
</dbReference>
<evidence type="ECO:0000259" key="10">
    <source>
        <dbReference type="PROSITE" id="PS50245"/>
    </source>
</evidence>
<feature type="coiled-coil region" evidence="8">
    <location>
        <begin position="255"/>
        <end position="282"/>
    </location>
</feature>
<feature type="compositionally biased region" description="Polar residues" evidence="9">
    <location>
        <begin position="101"/>
        <end position="121"/>
    </location>
</feature>
<keyword evidence="6 8" id="KW-0175">Coiled coil</keyword>
<dbReference type="GO" id="GO:0005938">
    <property type="term" value="C:cell cortex"/>
    <property type="evidence" value="ECO:0007669"/>
    <property type="project" value="TreeGrafter"/>
</dbReference>
<dbReference type="PROSITE" id="PS00845">
    <property type="entry name" value="CAP_GLY_1"/>
    <property type="match status" value="1"/>
</dbReference>
<evidence type="ECO:0000256" key="8">
    <source>
        <dbReference type="SAM" id="Coils"/>
    </source>
</evidence>
<dbReference type="EMBL" id="ML210203">
    <property type="protein sequence ID" value="TFK24263.1"/>
    <property type="molecule type" value="Genomic_DNA"/>
</dbReference>
<dbReference type="GO" id="GO:0030286">
    <property type="term" value="C:dynein complex"/>
    <property type="evidence" value="ECO:0007669"/>
    <property type="project" value="UniProtKB-KW"/>
</dbReference>
<feature type="compositionally biased region" description="Polar residues" evidence="9">
    <location>
        <begin position="214"/>
        <end position="234"/>
    </location>
</feature>
<reference evidence="11 12" key="1">
    <citation type="journal article" date="2019" name="Nat. Ecol. Evol.">
        <title>Megaphylogeny resolves global patterns of mushroom evolution.</title>
        <authorList>
            <person name="Varga T."/>
            <person name="Krizsan K."/>
            <person name="Foldi C."/>
            <person name="Dima B."/>
            <person name="Sanchez-Garcia M."/>
            <person name="Sanchez-Ramirez S."/>
            <person name="Szollosi G.J."/>
            <person name="Szarkandi J.G."/>
            <person name="Papp V."/>
            <person name="Albert L."/>
            <person name="Andreopoulos W."/>
            <person name="Angelini C."/>
            <person name="Antonin V."/>
            <person name="Barry K.W."/>
            <person name="Bougher N.L."/>
            <person name="Buchanan P."/>
            <person name="Buyck B."/>
            <person name="Bense V."/>
            <person name="Catcheside P."/>
            <person name="Chovatia M."/>
            <person name="Cooper J."/>
            <person name="Damon W."/>
            <person name="Desjardin D."/>
            <person name="Finy P."/>
            <person name="Geml J."/>
            <person name="Haridas S."/>
            <person name="Hughes K."/>
            <person name="Justo A."/>
            <person name="Karasinski D."/>
            <person name="Kautmanova I."/>
            <person name="Kiss B."/>
            <person name="Kocsube S."/>
            <person name="Kotiranta H."/>
            <person name="LaButti K.M."/>
            <person name="Lechner B.E."/>
            <person name="Liimatainen K."/>
            <person name="Lipzen A."/>
            <person name="Lukacs Z."/>
            <person name="Mihaltcheva S."/>
            <person name="Morgado L.N."/>
            <person name="Niskanen T."/>
            <person name="Noordeloos M.E."/>
            <person name="Ohm R.A."/>
            <person name="Ortiz-Santana B."/>
            <person name="Ovrebo C."/>
            <person name="Racz N."/>
            <person name="Riley R."/>
            <person name="Savchenko A."/>
            <person name="Shiryaev A."/>
            <person name="Soop K."/>
            <person name="Spirin V."/>
            <person name="Szebenyi C."/>
            <person name="Tomsovsky M."/>
            <person name="Tulloss R.E."/>
            <person name="Uehling J."/>
            <person name="Grigoriev I.V."/>
            <person name="Vagvolgyi C."/>
            <person name="Papp T."/>
            <person name="Martin F.M."/>
            <person name="Miettinen O."/>
            <person name="Hibbett D.S."/>
            <person name="Nagy L.G."/>
        </authorList>
    </citation>
    <scope>NUCLEOTIDE SEQUENCE [LARGE SCALE GENOMIC DNA]</scope>
    <source>
        <strain evidence="11 12">CBS 121175</strain>
    </source>
</reference>
<dbReference type="PANTHER" id="PTHR18916">
    <property type="entry name" value="DYNACTIN 1-RELATED MICROTUBULE-BINDING"/>
    <property type="match status" value="1"/>
</dbReference>